<dbReference type="GeneID" id="43652269"/>
<dbReference type="RefSeq" id="XP_031925046.1">
    <property type="nucleotide sequence ID" value="XM_032067823.1"/>
</dbReference>
<feature type="region of interest" description="Disordered" evidence="1">
    <location>
        <begin position="23"/>
        <end position="46"/>
    </location>
</feature>
<organism evidence="2 3">
    <name type="scientific">Aspergillus caelatus</name>
    <dbReference type="NCBI Taxonomy" id="61420"/>
    <lineage>
        <taxon>Eukaryota</taxon>
        <taxon>Fungi</taxon>
        <taxon>Dikarya</taxon>
        <taxon>Ascomycota</taxon>
        <taxon>Pezizomycotina</taxon>
        <taxon>Eurotiomycetes</taxon>
        <taxon>Eurotiomycetidae</taxon>
        <taxon>Eurotiales</taxon>
        <taxon>Aspergillaceae</taxon>
        <taxon>Aspergillus</taxon>
        <taxon>Aspergillus subgen. Circumdati</taxon>
    </lineage>
</organism>
<dbReference type="Proteomes" id="UP000326268">
    <property type="component" value="Unassembled WGS sequence"/>
</dbReference>
<keyword evidence="3" id="KW-1185">Reference proteome</keyword>
<reference evidence="2 3" key="1">
    <citation type="submission" date="2019-04" db="EMBL/GenBank/DDBJ databases">
        <title>Friends and foes A comparative genomics studyof 23 Aspergillus species from section Flavi.</title>
        <authorList>
            <consortium name="DOE Joint Genome Institute"/>
            <person name="Kjaerbolling I."/>
            <person name="Vesth T."/>
            <person name="Frisvad J.C."/>
            <person name="Nybo J.L."/>
            <person name="Theobald S."/>
            <person name="Kildgaard S."/>
            <person name="Isbrandt T."/>
            <person name="Kuo A."/>
            <person name="Sato A."/>
            <person name="Lyhne E.K."/>
            <person name="Kogle M.E."/>
            <person name="Wiebenga A."/>
            <person name="Kun R.S."/>
            <person name="Lubbers R.J."/>
            <person name="Makela M.R."/>
            <person name="Barry K."/>
            <person name="Chovatia M."/>
            <person name="Clum A."/>
            <person name="Daum C."/>
            <person name="Haridas S."/>
            <person name="He G."/>
            <person name="LaButti K."/>
            <person name="Lipzen A."/>
            <person name="Mondo S."/>
            <person name="Riley R."/>
            <person name="Salamov A."/>
            <person name="Simmons B.A."/>
            <person name="Magnuson J.K."/>
            <person name="Henrissat B."/>
            <person name="Mortensen U.H."/>
            <person name="Larsen T.O."/>
            <person name="Devries R.P."/>
            <person name="Grigoriev I.V."/>
            <person name="Machida M."/>
            <person name="Baker S.E."/>
            <person name="Andersen M.R."/>
        </authorList>
    </citation>
    <scope>NUCLEOTIDE SEQUENCE [LARGE SCALE GENOMIC DNA]</scope>
    <source>
        <strain evidence="2 3">CBS 763.97</strain>
    </source>
</reference>
<evidence type="ECO:0000313" key="3">
    <source>
        <dbReference type="Proteomes" id="UP000326268"/>
    </source>
</evidence>
<sequence>MSGLLEFLGDLLGISDGGLGGDEEYTFDTEAPTDLGDGSSLTGDNVEGESCYTAMALSGLRQMDRHDERGPHHSTKEMGLTVQIQQTQWIQEVQGDQTIYTSPVTATALRVIPTALLNQPVEKDDTHKGSTQPAIQLLRAAQVHHITPRPEHHMTPKTSPGLTL</sequence>
<protein>
    <submittedName>
        <fullName evidence="2">Uncharacterized protein</fullName>
    </submittedName>
</protein>
<accession>A0A5N6ZX37</accession>
<dbReference type="EMBL" id="ML737718">
    <property type="protein sequence ID" value="KAE8361965.1"/>
    <property type="molecule type" value="Genomic_DNA"/>
</dbReference>
<evidence type="ECO:0000313" key="2">
    <source>
        <dbReference type="EMBL" id="KAE8361965.1"/>
    </source>
</evidence>
<gene>
    <name evidence="2" type="ORF">BDV27DRAFT_132214</name>
</gene>
<proteinExistence type="predicted"/>
<evidence type="ECO:0000256" key="1">
    <source>
        <dbReference type="SAM" id="MobiDB-lite"/>
    </source>
</evidence>
<name>A0A5N6ZX37_9EURO</name>
<dbReference type="AlphaFoldDB" id="A0A5N6ZX37"/>
<dbReference type="OrthoDB" id="10650300at2759"/>